<feature type="region of interest" description="Disordered" evidence="1">
    <location>
        <begin position="26"/>
        <end position="107"/>
    </location>
</feature>
<keyword evidence="2" id="KW-0812">Transmembrane</keyword>
<keyword evidence="2" id="KW-0472">Membrane</keyword>
<gene>
    <name evidence="3" type="ORF">Esi_0168_0073</name>
</gene>
<dbReference type="EMBL" id="FN649729">
    <property type="protein sequence ID" value="CBN79064.1"/>
    <property type="molecule type" value="Genomic_DNA"/>
</dbReference>
<dbReference type="OrthoDB" id="58903at2759"/>
<sequence>MPSVTQEFKGRAKLFKTLEQSRAHFIPLGSSSSAAGSDEESFYQDEEEATKNDNITARGGEGIANASRDTPVSGRADSSRDMSLRYSRVTSGDGGSPATEAEQSKRRRSQLADRISNKLHAFFWVVVGVAVVYRTDFVRVLVEDERVDRLWFNIGLVCFSVNAVILAYLTVWLPHVRGIRVSWNVYSPRAIPTATVVGLICALALNMSLWNVWGFLTPLILFAVFIGCLFSLHFVPWPC</sequence>
<feature type="transmembrane region" description="Helical" evidence="2">
    <location>
        <begin position="115"/>
        <end position="135"/>
    </location>
</feature>
<feature type="transmembrane region" description="Helical" evidence="2">
    <location>
        <begin position="215"/>
        <end position="235"/>
    </location>
</feature>
<keyword evidence="2" id="KW-1133">Transmembrane helix</keyword>
<proteinExistence type="predicted"/>
<dbReference type="PANTHER" id="PTHR31134">
    <property type="entry name" value="TRANSMEMBRANE PROTEIN 128"/>
    <property type="match status" value="1"/>
</dbReference>
<dbReference type="PANTHER" id="PTHR31134:SF1">
    <property type="entry name" value="TRANSMEMBRANE PROTEIN 128"/>
    <property type="match status" value="1"/>
</dbReference>
<dbReference type="AlphaFoldDB" id="D8LGK7"/>
<evidence type="ECO:0008006" key="5">
    <source>
        <dbReference type="Google" id="ProtNLM"/>
    </source>
</evidence>
<reference evidence="3 4" key="1">
    <citation type="journal article" date="2010" name="Nature">
        <title>The Ectocarpus genome and the independent evolution of multicellularity in brown algae.</title>
        <authorList>
            <person name="Cock J.M."/>
            <person name="Sterck L."/>
            <person name="Rouze P."/>
            <person name="Scornet D."/>
            <person name="Allen A.E."/>
            <person name="Amoutzias G."/>
            <person name="Anthouard V."/>
            <person name="Artiguenave F."/>
            <person name="Aury J.M."/>
            <person name="Badger J.H."/>
            <person name="Beszteri B."/>
            <person name="Billiau K."/>
            <person name="Bonnet E."/>
            <person name="Bothwell J.H."/>
            <person name="Bowler C."/>
            <person name="Boyen C."/>
            <person name="Brownlee C."/>
            <person name="Carrano C.J."/>
            <person name="Charrier B."/>
            <person name="Cho G.Y."/>
            <person name="Coelho S.M."/>
            <person name="Collen J."/>
            <person name="Corre E."/>
            <person name="Da Silva C."/>
            <person name="Delage L."/>
            <person name="Delaroque N."/>
            <person name="Dittami S.M."/>
            <person name="Doulbeau S."/>
            <person name="Elias M."/>
            <person name="Farnham G."/>
            <person name="Gachon C.M."/>
            <person name="Gschloessl B."/>
            <person name="Heesch S."/>
            <person name="Jabbari K."/>
            <person name="Jubin C."/>
            <person name="Kawai H."/>
            <person name="Kimura K."/>
            <person name="Kloareg B."/>
            <person name="Kupper F.C."/>
            <person name="Lang D."/>
            <person name="Le Bail A."/>
            <person name="Leblanc C."/>
            <person name="Lerouge P."/>
            <person name="Lohr M."/>
            <person name="Lopez P.J."/>
            <person name="Martens C."/>
            <person name="Maumus F."/>
            <person name="Michel G."/>
            <person name="Miranda-Saavedra D."/>
            <person name="Morales J."/>
            <person name="Moreau H."/>
            <person name="Motomura T."/>
            <person name="Nagasato C."/>
            <person name="Napoli C.A."/>
            <person name="Nelson D.R."/>
            <person name="Nyvall-Collen P."/>
            <person name="Peters A.F."/>
            <person name="Pommier C."/>
            <person name="Potin P."/>
            <person name="Poulain J."/>
            <person name="Quesneville H."/>
            <person name="Read B."/>
            <person name="Rensing S.A."/>
            <person name="Ritter A."/>
            <person name="Rousvoal S."/>
            <person name="Samanta M."/>
            <person name="Samson G."/>
            <person name="Schroeder D.C."/>
            <person name="Segurens B."/>
            <person name="Strittmatter M."/>
            <person name="Tonon T."/>
            <person name="Tregear J.W."/>
            <person name="Valentin K."/>
            <person name="von Dassow P."/>
            <person name="Yamagishi T."/>
            <person name="Van de Peer Y."/>
            <person name="Wincker P."/>
        </authorList>
    </citation>
    <scope>NUCLEOTIDE SEQUENCE [LARGE SCALE GENOMIC DNA]</scope>
    <source>
        <strain evidence="4">Ec32 / CCAP1310/4</strain>
    </source>
</reference>
<evidence type="ECO:0000256" key="1">
    <source>
        <dbReference type="SAM" id="MobiDB-lite"/>
    </source>
</evidence>
<dbReference type="Pfam" id="PF20479">
    <property type="entry name" value="TMEM128"/>
    <property type="match status" value="1"/>
</dbReference>
<keyword evidence="4" id="KW-1185">Reference proteome</keyword>
<dbReference type="InParanoid" id="D8LGK7"/>
<dbReference type="eggNOG" id="ENOG502S1N7">
    <property type="taxonomic scope" value="Eukaryota"/>
</dbReference>
<feature type="transmembrane region" description="Helical" evidence="2">
    <location>
        <begin position="150"/>
        <end position="169"/>
    </location>
</feature>
<dbReference type="InterPro" id="IPR033579">
    <property type="entry name" value="TMEM128"/>
</dbReference>
<feature type="compositionally biased region" description="Acidic residues" evidence="1">
    <location>
        <begin position="37"/>
        <end position="48"/>
    </location>
</feature>
<accession>D8LGK7</accession>
<name>D8LGK7_ECTSI</name>
<dbReference type="OMA" id="WSDERII"/>
<feature type="transmembrane region" description="Helical" evidence="2">
    <location>
        <begin position="190"/>
        <end position="209"/>
    </location>
</feature>
<dbReference type="Proteomes" id="UP000002630">
    <property type="component" value="Linkage Group LG04"/>
</dbReference>
<evidence type="ECO:0000313" key="3">
    <source>
        <dbReference type="EMBL" id="CBN79064.1"/>
    </source>
</evidence>
<evidence type="ECO:0000313" key="4">
    <source>
        <dbReference type="Proteomes" id="UP000002630"/>
    </source>
</evidence>
<organism evidence="3 4">
    <name type="scientific">Ectocarpus siliculosus</name>
    <name type="common">Brown alga</name>
    <name type="synonym">Conferva siliculosa</name>
    <dbReference type="NCBI Taxonomy" id="2880"/>
    <lineage>
        <taxon>Eukaryota</taxon>
        <taxon>Sar</taxon>
        <taxon>Stramenopiles</taxon>
        <taxon>Ochrophyta</taxon>
        <taxon>PX clade</taxon>
        <taxon>Phaeophyceae</taxon>
        <taxon>Ectocarpales</taxon>
        <taxon>Ectocarpaceae</taxon>
        <taxon>Ectocarpus</taxon>
    </lineage>
</organism>
<protein>
    <recommendedName>
        <fullName evidence="5">Transmembrane protein</fullName>
    </recommendedName>
</protein>
<evidence type="ECO:0000256" key="2">
    <source>
        <dbReference type="SAM" id="Phobius"/>
    </source>
</evidence>
<dbReference type="EMBL" id="FN648201">
    <property type="protein sequence ID" value="CBN79064.1"/>
    <property type="molecule type" value="Genomic_DNA"/>
</dbReference>